<dbReference type="GO" id="GO:0016787">
    <property type="term" value="F:hydrolase activity"/>
    <property type="evidence" value="ECO:0007669"/>
    <property type="project" value="UniProtKB-KW"/>
</dbReference>
<dbReference type="EMBL" id="JBHULE010000008">
    <property type="protein sequence ID" value="MFD2562548.1"/>
    <property type="molecule type" value="Genomic_DNA"/>
</dbReference>
<dbReference type="InterPro" id="IPR002471">
    <property type="entry name" value="Pept_S9_AS"/>
</dbReference>
<organism evidence="4 5">
    <name type="scientific">Aquimarina rubra</name>
    <dbReference type="NCBI Taxonomy" id="1920033"/>
    <lineage>
        <taxon>Bacteria</taxon>
        <taxon>Pseudomonadati</taxon>
        <taxon>Bacteroidota</taxon>
        <taxon>Flavobacteriia</taxon>
        <taxon>Flavobacteriales</taxon>
        <taxon>Flavobacteriaceae</taxon>
        <taxon>Aquimarina</taxon>
    </lineage>
</organism>
<evidence type="ECO:0000256" key="2">
    <source>
        <dbReference type="SAM" id="SignalP"/>
    </source>
</evidence>
<comment type="caution">
    <text evidence="4">The sequence shown here is derived from an EMBL/GenBank/DDBJ whole genome shotgun (WGS) entry which is preliminary data.</text>
</comment>
<dbReference type="EC" id="3.4.-.-" evidence="4"/>
<dbReference type="Proteomes" id="UP001597319">
    <property type="component" value="Unassembled WGS sequence"/>
</dbReference>
<feature type="signal peptide" evidence="2">
    <location>
        <begin position="1"/>
        <end position="19"/>
    </location>
</feature>
<dbReference type="RefSeq" id="WP_378291234.1">
    <property type="nucleotide sequence ID" value="NZ_JBHULE010000008.1"/>
</dbReference>
<accession>A0ABW5LCF8</accession>
<dbReference type="InterPro" id="IPR029058">
    <property type="entry name" value="AB_hydrolase_fold"/>
</dbReference>
<dbReference type="PANTHER" id="PTHR43265">
    <property type="entry name" value="ESTERASE ESTD"/>
    <property type="match status" value="1"/>
</dbReference>
<evidence type="ECO:0000313" key="4">
    <source>
        <dbReference type="EMBL" id="MFD2562548.1"/>
    </source>
</evidence>
<dbReference type="InterPro" id="IPR022742">
    <property type="entry name" value="Hydrolase_4"/>
</dbReference>
<evidence type="ECO:0000259" key="3">
    <source>
        <dbReference type="Pfam" id="PF12146"/>
    </source>
</evidence>
<feature type="domain" description="Serine aminopeptidase S33" evidence="3">
    <location>
        <begin position="184"/>
        <end position="282"/>
    </location>
</feature>
<name>A0ABW5LCF8_9FLAO</name>
<evidence type="ECO:0000313" key="5">
    <source>
        <dbReference type="Proteomes" id="UP001597319"/>
    </source>
</evidence>
<dbReference type="PROSITE" id="PS00708">
    <property type="entry name" value="PRO_ENDOPEP_SER"/>
    <property type="match status" value="1"/>
</dbReference>
<sequence>MNRILIILLLSIFSMSLFSQDITGDWMGKVTINTMKLDVAFHIEKMADNYALTMDIPLQGLSGVKAESATLIDSILTISFPDLKLEYKGNLSENGEIIGSFMQRGNPIPLNLKKGTIKLNRPQEPKPPFSYYSEEITFMNVADTLKLAGTLTLPKKDGKFPVVIIVSGSGPQNRDGEMMGHKPYFLIADQLTRNGIGVLRFDERGVGASEGDFNTVTIAVSSSDVKSAVDYLKTRKEIDASKIGLIGHSIGGIVAPKVASETENISFLVLLAAPGVNGDILMLSQKAAIEKTMGLNEMQIAQGQELVKGAYDIIKNSKLDNTSLKDSINSFYSNKYGKMFPENQRKMLVAQITSFEVASLIQSKPSEYLEKIDVPVLAMNGDKDLQVPADENLMVIKNSLTKGSNDSVKIMKLENLNHLFQECKTGAMSEYSEIEQTFSPTALDVITSWIQEQTK</sequence>
<protein>
    <submittedName>
        <fullName evidence="4">Alpha/beta hydrolase family protein</fullName>
        <ecNumber evidence="4">3.4.-.-</ecNumber>
    </submittedName>
</protein>
<reference evidence="5" key="1">
    <citation type="journal article" date="2019" name="Int. J. Syst. Evol. Microbiol.">
        <title>The Global Catalogue of Microorganisms (GCM) 10K type strain sequencing project: providing services to taxonomists for standard genome sequencing and annotation.</title>
        <authorList>
            <consortium name="The Broad Institute Genomics Platform"/>
            <consortium name="The Broad Institute Genome Sequencing Center for Infectious Disease"/>
            <person name="Wu L."/>
            <person name="Ma J."/>
        </authorList>
    </citation>
    <scope>NUCLEOTIDE SEQUENCE [LARGE SCALE GENOMIC DNA]</scope>
    <source>
        <strain evidence="5">KCTC 52274</strain>
    </source>
</reference>
<keyword evidence="5" id="KW-1185">Reference proteome</keyword>
<dbReference type="Pfam" id="PF12146">
    <property type="entry name" value="Hydrolase_4"/>
    <property type="match status" value="1"/>
</dbReference>
<feature type="chain" id="PRO_5045890852" evidence="2">
    <location>
        <begin position="20"/>
        <end position="455"/>
    </location>
</feature>
<keyword evidence="2" id="KW-0732">Signal</keyword>
<evidence type="ECO:0000256" key="1">
    <source>
        <dbReference type="ARBA" id="ARBA00022801"/>
    </source>
</evidence>
<proteinExistence type="predicted"/>
<dbReference type="InterPro" id="IPR053145">
    <property type="entry name" value="AB_hydrolase_Est10"/>
</dbReference>
<keyword evidence="1 4" id="KW-0378">Hydrolase</keyword>
<gene>
    <name evidence="4" type="ORF">ACFSR1_07665</name>
</gene>
<dbReference type="SUPFAM" id="SSF53474">
    <property type="entry name" value="alpha/beta-Hydrolases"/>
    <property type="match status" value="1"/>
</dbReference>
<dbReference type="Gene3D" id="3.40.50.1820">
    <property type="entry name" value="alpha/beta hydrolase"/>
    <property type="match status" value="1"/>
</dbReference>
<dbReference type="PANTHER" id="PTHR43265:SF1">
    <property type="entry name" value="ESTERASE ESTD"/>
    <property type="match status" value="1"/>
</dbReference>